<dbReference type="InterPro" id="IPR001841">
    <property type="entry name" value="Znf_RING"/>
</dbReference>
<feature type="region of interest" description="Disordered" evidence="15">
    <location>
        <begin position="1554"/>
        <end position="1612"/>
    </location>
</feature>
<evidence type="ECO:0000256" key="3">
    <source>
        <dbReference type="ARBA" id="ARBA00004906"/>
    </source>
</evidence>
<dbReference type="GO" id="GO:0008270">
    <property type="term" value="F:zinc ion binding"/>
    <property type="evidence" value="ECO:0007669"/>
    <property type="project" value="UniProtKB-KW"/>
</dbReference>
<dbReference type="Gene3D" id="2.60.120.820">
    <property type="entry name" value="PHR domain"/>
    <property type="match status" value="2"/>
</dbReference>
<dbReference type="GO" id="GO:0008582">
    <property type="term" value="P:regulation of synaptic assembly at neuromuscular junction"/>
    <property type="evidence" value="ECO:0007669"/>
    <property type="project" value="TreeGrafter"/>
</dbReference>
<dbReference type="GO" id="GO:0099174">
    <property type="term" value="P:regulation of presynapse organization"/>
    <property type="evidence" value="ECO:0007669"/>
    <property type="project" value="UniProtKB-ARBA"/>
</dbReference>
<dbReference type="Gene3D" id="3.30.40.10">
    <property type="entry name" value="Zinc/RING finger domain, C3HC4 (zinc finger)"/>
    <property type="match status" value="1"/>
</dbReference>
<feature type="compositionally biased region" description="Acidic residues" evidence="15">
    <location>
        <begin position="2904"/>
        <end position="2913"/>
    </location>
</feature>
<comment type="catalytic activity">
    <reaction evidence="1">
        <text>[E2 ubiquitin-conjugating enzyme]-S-ubiquitinyl-L-cysteine + [acceptor protein]-L-threonine = [E2 ubiquitin-conjugating enzyme]-L-cysteine + [acceptor protein]-3-O-ubiquitinyl-L-threonine.</text>
        <dbReference type="EC" id="2.3.2.33"/>
    </reaction>
</comment>
<dbReference type="GO" id="GO:0007411">
    <property type="term" value="P:axon guidance"/>
    <property type="evidence" value="ECO:0007669"/>
    <property type="project" value="TreeGrafter"/>
</dbReference>
<feature type="compositionally biased region" description="Basic and acidic residues" evidence="15">
    <location>
        <begin position="1555"/>
        <end position="1570"/>
    </location>
</feature>
<comment type="subcellular location">
    <subcellularLocation>
        <location evidence="2">Cell projection</location>
        <location evidence="2">Axon</location>
    </subcellularLocation>
</comment>
<keyword evidence="7" id="KW-0479">Metal-binding</keyword>
<dbReference type="RefSeq" id="XP_013162052.1">
    <property type="nucleotide sequence ID" value="XM_013306598.1"/>
</dbReference>
<dbReference type="Gene3D" id="2.130.10.30">
    <property type="entry name" value="Regulator of chromosome condensation 1/beta-lactamase-inhibitor protein II"/>
    <property type="match status" value="2"/>
</dbReference>
<keyword evidence="11" id="KW-0862">Zinc</keyword>
<dbReference type="PANTHER" id="PTHR45943">
    <property type="entry name" value="E3 UBIQUITIN-PROTEIN LIGASE MYCBP2"/>
    <property type="match status" value="1"/>
</dbReference>
<dbReference type="CDD" id="cd19799">
    <property type="entry name" value="Bbox2_MYCBP2"/>
    <property type="match status" value="1"/>
</dbReference>
<dbReference type="InterPro" id="IPR012983">
    <property type="entry name" value="PHR"/>
</dbReference>
<dbReference type="Pfam" id="PF08005">
    <property type="entry name" value="PHR"/>
    <property type="match status" value="2"/>
</dbReference>
<feature type="region of interest" description="Disordered" evidence="15">
    <location>
        <begin position="2694"/>
        <end position="2727"/>
    </location>
</feature>
<dbReference type="GO" id="GO:0030424">
    <property type="term" value="C:axon"/>
    <property type="evidence" value="ECO:0007669"/>
    <property type="project" value="UniProtKB-SubCell"/>
</dbReference>
<name>A0AAJ6YZK5_PAPXU</name>
<keyword evidence="10" id="KW-0833">Ubl conjugation pathway</keyword>
<dbReference type="InterPro" id="IPR008979">
    <property type="entry name" value="Galactose-bd-like_sf"/>
</dbReference>
<proteinExistence type="inferred from homology"/>
<dbReference type="PROSITE" id="PS51284">
    <property type="entry name" value="DOC"/>
    <property type="match status" value="1"/>
</dbReference>
<evidence type="ECO:0000256" key="2">
    <source>
        <dbReference type="ARBA" id="ARBA00004489"/>
    </source>
</evidence>
<dbReference type="SMART" id="SM00184">
    <property type="entry name" value="RING"/>
    <property type="match status" value="1"/>
</dbReference>
<dbReference type="GO" id="GO:0005886">
    <property type="term" value="C:plasma membrane"/>
    <property type="evidence" value="ECO:0007669"/>
    <property type="project" value="TreeGrafter"/>
</dbReference>
<dbReference type="CTD" id="32429"/>
<protein>
    <recommendedName>
        <fullName evidence="5">RCR-type E3 ubiquitin transferase</fullName>
        <ecNumber evidence="5">2.3.2.33</ecNumber>
    </recommendedName>
</protein>
<evidence type="ECO:0000259" key="17">
    <source>
        <dbReference type="PROSITE" id="PS51284"/>
    </source>
</evidence>
<feature type="compositionally biased region" description="Low complexity" evidence="15">
    <location>
        <begin position="1573"/>
        <end position="1584"/>
    </location>
</feature>
<dbReference type="PROSITE" id="PS50089">
    <property type="entry name" value="ZF_RING_2"/>
    <property type="match status" value="1"/>
</dbReference>
<feature type="region of interest" description="Disordered" evidence="15">
    <location>
        <begin position="2959"/>
        <end position="2982"/>
    </location>
</feature>
<dbReference type="SMART" id="SM01337">
    <property type="entry name" value="APC10"/>
    <property type="match status" value="1"/>
</dbReference>
<comment type="similarity">
    <text evidence="4">Belongs to the RING-Cys relay (RCR) family.</text>
</comment>
<evidence type="ECO:0000256" key="5">
    <source>
        <dbReference type="ARBA" id="ARBA00012249"/>
    </source>
</evidence>
<evidence type="ECO:0000256" key="9">
    <source>
        <dbReference type="ARBA" id="ARBA00022771"/>
    </source>
</evidence>
<dbReference type="Gene3D" id="2.60.120.260">
    <property type="entry name" value="Galactose-binding domain-like"/>
    <property type="match status" value="1"/>
</dbReference>
<comment type="pathway">
    <text evidence="3">Protein modification; protein ubiquitination.</text>
</comment>
<accession>A0AAJ6YZK5</accession>
<feature type="domain" description="DOC" evidence="17">
    <location>
        <begin position="3474"/>
        <end position="3657"/>
    </location>
</feature>
<feature type="compositionally biased region" description="Low complexity" evidence="15">
    <location>
        <begin position="3123"/>
        <end position="3136"/>
    </location>
</feature>
<dbReference type="EC" id="2.3.2.33" evidence="5"/>
<feature type="compositionally biased region" description="Basic and acidic residues" evidence="15">
    <location>
        <begin position="782"/>
        <end position="792"/>
    </location>
</feature>
<feature type="region of interest" description="Disordered" evidence="15">
    <location>
        <begin position="3171"/>
        <end position="3217"/>
    </location>
</feature>
<feature type="compositionally biased region" description="Low complexity" evidence="15">
    <location>
        <begin position="2781"/>
        <end position="2791"/>
    </location>
</feature>
<evidence type="ECO:0000256" key="11">
    <source>
        <dbReference type="ARBA" id="ARBA00022833"/>
    </source>
</evidence>
<evidence type="ECO:0000256" key="8">
    <source>
        <dbReference type="ARBA" id="ARBA00022737"/>
    </source>
</evidence>
<feature type="region of interest" description="Disordered" evidence="15">
    <location>
        <begin position="2550"/>
        <end position="2590"/>
    </location>
</feature>
<dbReference type="GO" id="GO:0005634">
    <property type="term" value="C:nucleus"/>
    <property type="evidence" value="ECO:0007669"/>
    <property type="project" value="TreeGrafter"/>
</dbReference>
<evidence type="ECO:0000256" key="15">
    <source>
        <dbReference type="SAM" id="MobiDB-lite"/>
    </source>
</evidence>
<dbReference type="PANTHER" id="PTHR45943:SF1">
    <property type="entry name" value="E3 UBIQUITIN-PROTEIN LIGASE MYCBP2"/>
    <property type="match status" value="1"/>
</dbReference>
<evidence type="ECO:0000256" key="1">
    <source>
        <dbReference type="ARBA" id="ARBA00000333"/>
    </source>
</evidence>
<dbReference type="InterPro" id="IPR009091">
    <property type="entry name" value="RCC1/BLIP-II"/>
</dbReference>
<feature type="region of interest" description="Disordered" evidence="15">
    <location>
        <begin position="2880"/>
        <end position="2922"/>
    </location>
</feature>
<feature type="repeat" description="RCC1" evidence="14">
    <location>
        <begin position="848"/>
        <end position="896"/>
    </location>
</feature>
<evidence type="ECO:0000256" key="12">
    <source>
        <dbReference type="ARBA" id="ARBA00023273"/>
    </source>
</evidence>
<evidence type="ECO:0000256" key="13">
    <source>
        <dbReference type="PROSITE-ProRule" id="PRU00175"/>
    </source>
</evidence>
<evidence type="ECO:0000256" key="6">
    <source>
        <dbReference type="ARBA" id="ARBA00022679"/>
    </source>
</evidence>
<evidence type="ECO:0000313" key="18">
    <source>
        <dbReference type="RefSeq" id="XP_013162052.1"/>
    </source>
</evidence>
<feature type="region of interest" description="Disordered" evidence="15">
    <location>
        <begin position="3352"/>
        <end position="3376"/>
    </location>
</feature>
<sequence>MACSKLQMSELSSLDPENYEKFFRTIQWIPNRKLDKKSQKKIGKKERLRRIKAAGSVGVCIAPVLLRNASHFAVFATVRKSILTRSAQLRLIDSETPDNSDNEEPSCSHHQSLATVPRITGIGLRMVFALISEARFADVKFCQQSLKALLDILQGHTPEDMSQEPSEMINILHRTLIEIVSGITPTGIDEVPNTNIGLSCACLVALTVSRGESELMLNAIAAMIMNTTAMTEQYIKIPKNLTILQRSVQSVILGESSRNQWINFGVPHQSLAYGFPVDLPCMMTTGPGELIVRSLASDGCYLYVYSSKGLIKIGTGYGSSLKQHIYKFKYDFFQGDRHGWLGYCKDKLYVRIGRKKPEVYEVNKETLEVMKILRLDPGQSDSPEQKCAVFTDGNQLGLVLLANYAKIVVKMYDVTNIPEHNECSPIELKAREEWNVHLLRRRTMALGRPPFDDGFSRRAGDNDTPVLMQLDDNDLDPLHGICAGQDFGLLTTKTGKVYYTGKGTSLGYKMASPHIGRWTLMKETLFNRNEPNVKKCQVTQTAVGHEGVHAILVLDNGSVLFTGIARRGEDGDIGKHRRNPKPTRPKKITRVEGHHIVYAACNYGSTALVTRDGLLFMFGKDTQHCDSTGLVTGLKHEKVIQVALGKAHAVALTNFGQVYTFGINNKSQCGREFGYGKEKYQPRRKEKEEVRVCVDGHSFHTDYCRVCTLCRQCTGFGNKCCCVAIAERVPGEYCRKCCCSKGESSCTACGICRKCASVTKISQPRQSDVADEHLEGMPAEPPPEKEESKSVAHEMSIAGPSSEVDKGERDTSVKVNSLPPARIAVPGGHRIVAIACGLHHTVLLSDNGEVLTFGSNQMGQLGAGDVAPHHRIVLVRLPRACSVAAGSNHTAILTRDGELYTFGYHQKGSLGRQQPEEPVRQERAPTWYATPGRVTRFGPRDAAKAVWVSASGDQTFVQLCQSVIKTDTIFSSTITANGNNIVILPNRPEHAFKCITINKIDSSCNAWTGPEQVDFVNSLACLDPLYNVLWCYQPQNKAIRCYNILAFDANKLQRCYNDPDITTENEKQFPNYGMMKRLEDFKDLKTFDQCRTTDEKPPNNMSLANISVLNEELAIPMVEDCYVTRMHAALHLLGCLDSLAFAHDNKLKMPEYKPDNSGGMTKSLAMLEDFSVVNRFPNHGGGWGYSDNSIEAIRFMCDRNILLGGYGLYGGRGANRAKIRLYDIGYGGGELEVEGQLLAESDDTVFQCAPRERYPILFDTPVPVAANRWYVAWAHINGSSSDCGSSGQSVVIKEDATFYFKTSEMSTNGTDVNAGQIGCLLYIVINSEELALRRSLKNEPIVILSKNMSRKVTVGCFKTIMKLMEWSWRTFRGLVDATNGLVPINYQKLSAMKQQKRLVYVIRSCLRLIRSYINEIYPKNSKNRNSQGYMSYFEVMSEIRNFIKQIMAEQVPVCATLPIRSGQKPYRGCYVQFSLELTKSVLREAHKTVTSCFHAFYPTPTLKWNHLCFLLSYIKEGKVPMASVRELSATCAALCNSCSLMDVLQHIVGVTQTSLREDNKRRIERPDNRLAKPGPSRAGSSSHSSHSKKPPPVPPRANNREQKSQDQGEPKPAYMNWHLMDVIPRLLDIVLIPLKERMTTHECSKPHEHGEIAARQRLAEYIGKFIVRVVAELAQYANDARDELDTNALKHLTTPSRFVRVNQNRAWNTGNGSPDSIAFTVDRSGIMLVGACVYGGGGSYEYTLELMQDQLRNTTEDTKSSHCWVSVESVHGTFTAADCQNDIATIKFERPVTLKAEYQYALRLCNQGGRTVNGDCGLPSVKGPDGTTFLFASSSLSFNGTTLARGQIPSLIYYGSSKLLSNTSESSDAILSALRTLTVRVGALVMERFTELLSELRSKLSPKEMRRNIPELRDSPAVNTLLPYVLTHLDTMDDPKSYVKILELIHKMLPHVAALNLLVPGEEPASLPGQYYTWVESLHPYQPSSVSNIRVLFPKSVSWIALEMDPRSITAQPEDTLTIYAAAGAPTQKCTAVKEPLISESPFRKVYKRRIQLSVEEGDQDDFNEEGDLDSNCAHHNKIYLSVTPRLANVASEYPQKAILVPGNEAIFSLETASDYLREYKTDNGLESHFGYRCLCVGYEDTPFTIQRNGLLLLEMELVYAGAACASRLLAPDLEMPSTSHKTLADIQYLATWGTTREGEPPLDYTEMTFIARGLDLASLPTIHQVLDGQKLARSASAENQFLVDFVAATENTAGGRLARWLAPMSHVDPSKCELKLLSTNAKPAQPVTVSVIIRDQYGDPVISPSLKVEILVLRLKNNGGGKRRYNVDDADEAMPEVPYQTTVRENVSYHAITMMQAYKNYSFDEIRLSSGMWSDKNAAAEGNDEKTVMSEQMMINAQADGTYLATWVPQEPGNYVGSCLFDHEPINKEVVFEVSVAEVPKDDKKENTSNLSPEVDVEGLKARLRRFGINYTAGLRVRSSPSLQAEVIGCIPPDASIGFVEEVENKDGLWIRLNEESIQEYTTSPVAIAWCLQYHRQLDLVLMMESNHTSEADEEEAIDSWSDDQQGEGSAWKPEEKDSTNDASDDEERKFPFSIDLGNDALAAKKYHETQSHRLLIGSRYTCSRYPVPRQRISVPSSSDEGSSSLYVFGAEPSKRCRLARKSAAAAGAVAAGSPRRFQRKSNGNREEMMIARRHDDNVQDANVQETDIEPEPRNHSRLAQAGTQTSPDTYAEGALAQMFLGNIDGDVEDLNGDRERSRSGSRDRSKARALRGSPPPLPARASSSSSAASSPPPVPPRKHAVSLAQAKCMRSIFAALLWHEGAVHDAIACATFLKFHPYLPRAGASVVTRGAAHVTPAPRPQRHSVEVASSGHYLNLNPSTLESLTRSGNEACASRERRTEMDEAISEEEPGTSEAGGSSPAVVNVLPPALRALVSLWDALYDSDQLAVVTDKFKKGAAENQETDDPTRYSGIRKRKDRKTNPMAKAPYSVQCELCGDAKVPPPLGAHMRHRHQGCGAPCNTGYDRSGEFISQEVPPVPTMQPLCGQFAQSGMVLITAVQLWYIFCTKCRGTALRSASAQKQAKSKVVADPITRAEPKIDFIKMHNNAVFLLSIASINEEEASSSASSGEGSSRSPPTPPGSMWQPAPAFQCLVSLGAAPRPSAQEAARYYSLGRPPPPPPSPEAPEDEPSTSRGTGRSRRMHRSVSMGQAGGPLAGQCSLLARNEQPQGRDTVRDVQYLASSSSSLLGQPSANLRRLIGYGVGDDAVSAFEVPNVDPGALFRSPVLLFILARRDLKAHEEKMEAAARANAVRQYACEALNWLLRSATQSTCVHDVMWWFCETLSQYANSQQPTPGVQENQEQQDGKQAQATQSANQEFAYRESAATGAATCALCPGGRSVRGSRAALHALLGSVSALAPSLHPASAPGLQAIRCWALQYSQHDRSFLHRSQVFNVISRILSHGEDGAFDEAAFGALHESYHTYQNQDGMVWKCPDLTSWCEITVSSRPGMAGALNDCSTETFWESAEDDRNKSKWIQVTCPSGTPENRPYLVCLHIDNSRDTANKTLGVSFLFSSGSNELAYVQEIDIDPRNASWVSYSLPRLPCAPIRVRCELRGTEPSVRVRQLRVLGVPRAQYPSLVPIHALQSHVEQDTLRVFRLLTTEVFGKLLEYDSIGAESNDAAAPADNAIAGESDLREHVVGILFAGHKLTLLQKQVMTHIVFAIRFEATRAREDWEMWLLDSGSDDPTTPRPPVADNYCFEMLSLLLALSGSSVGRAHLAKRLELLSDMVSLLHTGSDRVQRQIISLLRRMITEIPPERMSFALNFGSAPDEKMSMLDWLVSYLAKAITIQVKVKGPGIASTDSFTMAGSVNIGPPGTWHMRGQTTKQHAQLVAKLLIDMAEGRVSPAWAEETSRALASYALKIAQAREIEDRVPTRCISQPTIWMALASLCVCEQSYIETFRASESEELRTAAEVRPLCANHDDGSTMAVVDCNSCGPLCAECDRFLHLNRAAKSHRRQICKEEESAIRIDIHEGCGRAKLFWLLLLVDRRTLKGLAEFRGLHSDTEGANVGAGEGTSTGTQGTAGICRFCGTRSSSGLLAIGNVCAEEQCQELANEACSRVLPCGHVCGGVRGESTCLPCLLGCAPLQDAAPLRQDADDMCMICFTDPLQAAPAIQLKCGHVFHLNCCKKVLASKWIGPRITFAFSKCPICKEDIFHWTLEELLAPIQVLYEEVRRKALMRLEYEGLAETQSQSSEDPATYAMERYAYYVCHKCGKAYFGGLARCEAESNGRWEPAELMCGACSDTTGARVCPKHGSDFLEYKCRYCCSVAVFFCFGTSHFCNACHDDFQRVTNIPRHLLPQCPAGPRGEQMPGTSDECPLHVQHPPTGEEFALGCGICRHSLAF</sequence>
<dbReference type="InterPro" id="IPR038648">
    <property type="entry name" value="PHR_sf"/>
</dbReference>
<feature type="domain" description="RING-type" evidence="16">
    <location>
        <begin position="4165"/>
        <end position="4216"/>
    </location>
</feature>
<gene>
    <name evidence="18" type="primary">LOC106113726</name>
</gene>
<keyword evidence="8" id="KW-0677">Repeat</keyword>
<feature type="compositionally biased region" description="Basic and acidic residues" evidence="15">
    <location>
        <begin position="1598"/>
        <end position="1609"/>
    </location>
</feature>
<dbReference type="SUPFAM" id="SSF57850">
    <property type="entry name" value="RING/U-box"/>
    <property type="match status" value="1"/>
</dbReference>
<feature type="region of interest" description="Disordered" evidence="15">
    <location>
        <begin position="3123"/>
        <end position="3147"/>
    </location>
</feature>
<evidence type="ECO:0000256" key="7">
    <source>
        <dbReference type="ARBA" id="ARBA00022723"/>
    </source>
</evidence>
<feature type="compositionally biased region" description="Pro residues" evidence="15">
    <location>
        <begin position="3176"/>
        <end position="3185"/>
    </location>
</feature>
<evidence type="ECO:0000256" key="10">
    <source>
        <dbReference type="ARBA" id="ARBA00022786"/>
    </source>
</evidence>
<dbReference type="PROSITE" id="PS50012">
    <property type="entry name" value="RCC1_3"/>
    <property type="match status" value="2"/>
</dbReference>
<evidence type="ECO:0000259" key="16">
    <source>
        <dbReference type="PROSITE" id="PS50089"/>
    </source>
</evidence>
<keyword evidence="6" id="KW-0808">Transferase</keyword>
<feature type="compositionally biased region" description="Polar residues" evidence="15">
    <location>
        <begin position="2880"/>
        <end position="2890"/>
    </location>
</feature>
<dbReference type="Pfam" id="PF13540">
    <property type="entry name" value="RCC1_2"/>
    <property type="match status" value="2"/>
</dbReference>
<dbReference type="Proteomes" id="UP000694872">
    <property type="component" value="Unplaced"/>
</dbReference>
<dbReference type="InterPro" id="IPR004939">
    <property type="entry name" value="APC_su10/DOC_dom"/>
</dbReference>
<dbReference type="SUPFAM" id="SSF50985">
    <property type="entry name" value="RCC1/BLIP-II"/>
    <property type="match status" value="1"/>
</dbReference>
<feature type="region of interest" description="Disordered" evidence="15">
    <location>
        <begin position="766"/>
        <end position="811"/>
    </location>
</feature>
<evidence type="ECO:0000256" key="14">
    <source>
        <dbReference type="PROSITE-ProRule" id="PRU00235"/>
    </source>
</evidence>
<feature type="region of interest" description="Disordered" evidence="15">
    <location>
        <begin position="2748"/>
        <end position="2800"/>
    </location>
</feature>
<keyword evidence="9 13" id="KW-0863">Zinc-finger</keyword>
<dbReference type="InterPro" id="IPR000408">
    <property type="entry name" value="Reg_chr_condens"/>
</dbReference>
<feature type="repeat" description="RCC1" evidence="14">
    <location>
        <begin position="897"/>
        <end position="962"/>
    </location>
</feature>
<dbReference type="CDD" id="cd16463">
    <property type="entry name" value="RING-H2_PHR"/>
    <property type="match status" value="1"/>
</dbReference>
<evidence type="ECO:0000256" key="4">
    <source>
        <dbReference type="ARBA" id="ARBA00005415"/>
    </source>
</evidence>
<reference evidence="18" key="1">
    <citation type="submission" date="2025-08" db="UniProtKB">
        <authorList>
            <consortium name="RefSeq"/>
        </authorList>
    </citation>
    <scope>IDENTIFICATION</scope>
</reference>
<organism evidence="18">
    <name type="scientific">Papilio xuthus</name>
    <name type="common">Asian swallowtail butterfly</name>
    <dbReference type="NCBI Taxonomy" id="66420"/>
    <lineage>
        <taxon>Eukaryota</taxon>
        <taxon>Metazoa</taxon>
        <taxon>Ecdysozoa</taxon>
        <taxon>Arthropoda</taxon>
        <taxon>Hexapoda</taxon>
        <taxon>Insecta</taxon>
        <taxon>Pterygota</taxon>
        <taxon>Neoptera</taxon>
        <taxon>Endopterygota</taxon>
        <taxon>Lepidoptera</taxon>
        <taxon>Glossata</taxon>
        <taxon>Ditrysia</taxon>
        <taxon>Papilionoidea</taxon>
        <taxon>Papilionidae</taxon>
        <taxon>Papilioninae</taxon>
        <taxon>Papilio</taxon>
    </lineage>
</organism>
<dbReference type="PROSITE" id="PS00626">
    <property type="entry name" value="RCC1_2"/>
    <property type="match status" value="1"/>
</dbReference>
<dbReference type="FunFam" id="3.30.40.10:FF:000078">
    <property type="entry name" value="E3 ubiquitin-protein ligase MYCBP2 isoform X1"/>
    <property type="match status" value="1"/>
</dbReference>
<dbReference type="PRINTS" id="PR00633">
    <property type="entry name" value="RCCNDNSATION"/>
</dbReference>
<dbReference type="KEGG" id="pxu:106113726"/>
<dbReference type="GO" id="GO:0061630">
    <property type="term" value="F:ubiquitin protein ligase activity"/>
    <property type="evidence" value="ECO:0007669"/>
    <property type="project" value="UniProtKB-EC"/>
</dbReference>
<feature type="compositionally biased region" description="Acidic residues" evidence="15">
    <location>
        <begin position="2553"/>
        <end position="2567"/>
    </location>
</feature>
<keyword evidence="12" id="KW-0966">Cell projection</keyword>
<dbReference type="SUPFAM" id="SSF49785">
    <property type="entry name" value="Galactose-binding domain-like"/>
    <property type="match status" value="1"/>
</dbReference>
<dbReference type="GeneID" id="106113726"/>
<dbReference type="InterPro" id="IPR013083">
    <property type="entry name" value="Znf_RING/FYVE/PHD"/>
</dbReference>
<feature type="compositionally biased region" description="Basic and acidic residues" evidence="15">
    <location>
        <begin position="2753"/>
        <end position="2768"/>
    </location>
</feature>